<dbReference type="eggNOG" id="COG0512">
    <property type="taxonomic scope" value="Bacteria"/>
</dbReference>
<evidence type="ECO:0000256" key="1">
    <source>
        <dbReference type="ARBA" id="ARBA00005970"/>
    </source>
</evidence>
<dbReference type="InterPro" id="IPR015890">
    <property type="entry name" value="Chorismate_C"/>
</dbReference>
<dbReference type="EC" id="2.6.1.85" evidence="2"/>
<evidence type="ECO:0000259" key="6">
    <source>
        <dbReference type="Pfam" id="PF00425"/>
    </source>
</evidence>
<dbReference type="CDD" id="cd01743">
    <property type="entry name" value="GATase1_Anthranilate_Synthase"/>
    <property type="match status" value="1"/>
</dbReference>
<dbReference type="RefSeq" id="WP_020975770.1">
    <property type="nucleotide sequence ID" value="NC_022198.1"/>
</dbReference>
<dbReference type="Pfam" id="PF00425">
    <property type="entry name" value="Chorismate_bind"/>
    <property type="match status" value="1"/>
</dbReference>
<comment type="similarity">
    <text evidence="1">In the C-terminal section; belongs to the anthranilate synthase component I family.</text>
</comment>
<dbReference type="GO" id="GO:0046820">
    <property type="term" value="F:4-amino-4-deoxychorismate synthase activity"/>
    <property type="evidence" value="ECO:0007669"/>
    <property type="project" value="UniProtKB-EC"/>
</dbReference>
<sequence>MPRIVLIDNQDSFSHLLADAIFRAVGILPQVVAHDGELPANADVFVLSPGPGRPEDARLSIEAVRSGVPCVGVCLGHQVIAMEAGATVGPAQFPMHGRVSQVSHCGTGMFAGLPQSMEVVRYHSLEITDFNDAALEVLARADDGSIMACRRMDAPQWGVQFHPESIATVQGVDLVRNALLCALEPWKWAQRYPYFAWFEFDGYTRIAAGNERWEGPLDTDVALYGALSYEATGGVDGSSAAQLHTRDNSGADSAQSIWFHPEHELHWEGAVPEELLGDVPPAPQASAISFRDSREDYREAISRCRQAIARGDSYELCLTTAASSILLEDVSALELYVRLRSLVPAPMRGMLTSPEVSIISASPERFVRVRPGQAATGGGRTISAHPIKGTRPAGCDPAELLSSEKDRAENLMIVDLMRNDLARVCTPGSVTVEELFGIYELPQVTQMISTISGHVRPEVSAIDAALAAFPGGSMTGAPKQKTMDLLREYEGHPRGYYSGVMGYIDCDDIDLSMLIRCVVLRQRRLHYGVGGAITWLSDPDDEYDEVLVKARPLFALLGQQYVP</sequence>
<feature type="domain" description="Chorismate-utilising enzyme C-terminal" evidence="6">
    <location>
        <begin position="294"/>
        <end position="549"/>
    </location>
</feature>
<dbReference type="eggNOG" id="COG0147">
    <property type="taxonomic scope" value="Bacteria"/>
</dbReference>
<dbReference type="GO" id="GO:0008153">
    <property type="term" value="P:4-aminobenzoate biosynthetic process"/>
    <property type="evidence" value="ECO:0007669"/>
    <property type="project" value="TreeGrafter"/>
</dbReference>
<dbReference type="SUPFAM" id="SSF56322">
    <property type="entry name" value="ADC synthase"/>
    <property type="match status" value="1"/>
</dbReference>
<dbReference type="PROSITE" id="PS51273">
    <property type="entry name" value="GATASE_TYPE_1"/>
    <property type="match status" value="1"/>
</dbReference>
<dbReference type="InterPro" id="IPR006221">
    <property type="entry name" value="TrpG/PapA_dom"/>
</dbReference>
<dbReference type="PANTHER" id="PTHR11236:SF18">
    <property type="entry name" value="AMINODEOXYCHORISMATE SYNTHASE"/>
    <property type="match status" value="1"/>
</dbReference>
<evidence type="ECO:0000256" key="2">
    <source>
        <dbReference type="ARBA" id="ARBA00013139"/>
    </source>
</evidence>
<dbReference type="GO" id="GO:0000162">
    <property type="term" value="P:L-tryptophan biosynthetic process"/>
    <property type="evidence" value="ECO:0007669"/>
    <property type="project" value="TreeGrafter"/>
</dbReference>
<dbReference type="InterPro" id="IPR017926">
    <property type="entry name" value="GATASE"/>
</dbReference>
<dbReference type="Pfam" id="PF00117">
    <property type="entry name" value="GATase"/>
    <property type="match status" value="1"/>
</dbReference>
<dbReference type="OrthoDB" id="3518032at2"/>
<dbReference type="SUPFAM" id="SSF52317">
    <property type="entry name" value="Class I glutamine amidotransferase-like"/>
    <property type="match status" value="1"/>
</dbReference>
<organism evidence="7 8">
    <name type="scientific">Corynebacterium argentoratense DSM 44202</name>
    <dbReference type="NCBI Taxonomy" id="1348662"/>
    <lineage>
        <taxon>Bacteria</taxon>
        <taxon>Bacillati</taxon>
        <taxon>Actinomycetota</taxon>
        <taxon>Actinomycetes</taxon>
        <taxon>Mycobacteriales</taxon>
        <taxon>Corynebacteriaceae</taxon>
        <taxon>Corynebacterium</taxon>
    </lineage>
</organism>
<evidence type="ECO:0000313" key="7">
    <source>
        <dbReference type="EMBL" id="AGU14628.1"/>
    </source>
</evidence>
<dbReference type="PRINTS" id="PR00097">
    <property type="entry name" value="ANTSNTHASEII"/>
</dbReference>
<dbReference type="AlphaFoldDB" id="U3GVX1"/>
<protein>
    <recommendedName>
        <fullName evidence="2">aminodeoxychorismate synthase</fullName>
        <ecNumber evidence="2">2.6.1.85</ecNumber>
    </recommendedName>
</protein>
<evidence type="ECO:0000256" key="3">
    <source>
        <dbReference type="ARBA" id="ARBA00022679"/>
    </source>
</evidence>
<evidence type="ECO:0000313" key="8">
    <source>
        <dbReference type="Proteomes" id="UP000016943"/>
    </source>
</evidence>
<dbReference type="STRING" id="1348662.CARG_02330"/>
<accession>U3GVX1</accession>
<dbReference type="HOGENOM" id="CLU_006493_0_1_11"/>
<dbReference type="InterPro" id="IPR029062">
    <property type="entry name" value="Class_I_gatase-like"/>
</dbReference>
<name>U3GVX1_9CORY</name>
<evidence type="ECO:0000256" key="4">
    <source>
        <dbReference type="ARBA" id="ARBA00022962"/>
    </source>
</evidence>
<dbReference type="InterPro" id="IPR005801">
    <property type="entry name" value="ADC_synthase"/>
</dbReference>
<dbReference type="PRINTS" id="PR00096">
    <property type="entry name" value="GATASE"/>
</dbReference>
<proteinExistence type="inferred from homology"/>
<dbReference type="PATRIC" id="fig|1348662.3.peg.462"/>
<dbReference type="KEGG" id="caz:CARG_02330"/>
<dbReference type="Gene3D" id="3.40.50.880">
    <property type="match status" value="1"/>
</dbReference>
<reference evidence="7 8" key="1">
    <citation type="journal article" date="2013" name="Genome Announc.">
        <title>Whole-Genome Sequence of the Clinical Strain Corynebacterium argentoratense DSM 44202, Isolated from a Human Throat Specimen.</title>
        <authorList>
            <person name="Bomholt C."/>
            <person name="Glaub A."/>
            <person name="Gravermann K."/>
            <person name="Albersmeier A."/>
            <person name="Brinkrolf K."/>
            <person name="Ruckert C."/>
            <person name="Tauch A."/>
        </authorList>
    </citation>
    <scope>NUCLEOTIDE SEQUENCE [LARGE SCALE GENOMIC DNA]</scope>
    <source>
        <strain evidence="7">DSM 44202</strain>
    </source>
</reference>
<keyword evidence="3" id="KW-0808">Transferase</keyword>
<dbReference type="Gene3D" id="3.60.120.10">
    <property type="entry name" value="Anthranilate synthase"/>
    <property type="match status" value="1"/>
</dbReference>
<keyword evidence="8" id="KW-1185">Reference proteome</keyword>
<gene>
    <name evidence="7" type="ORF">CARG_02330</name>
</gene>
<dbReference type="EMBL" id="CP006365">
    <property type="protein sequence ID" value="AGU14628.1"/>
    <property type="molecule type" value="Genomic_DNA"/>
</dbReference>
<dbReference type="GeneID" id="78249320"/>
<dbReference type="GO" id="GO:0005737">
    <property type="term" value="C:cytoplasm"/>
    <property type="evidence" value="ECO:0007669"/>
    <property type="project" value="TreeGrafter"/>
</dbReference>
<keyword evidence="4" id="KW-0315">Glutamine amidotransferase</keyword>
<dbReference type="Proteomes" id="UP000016943">
    <property type="component" value="Chromosome"/>
</dbReference>
<dbReference type="InterPro" id="IPR019999">
    <property type="entry name" value="Anth_synth_I-like"/>
</dbReference>
<dbReference type="PANTHER" id="PTHR11236">
    <property type="entry name" value="AMINOBENZOATE/ANTHRANILATE SYNTHASE"/>
    <property type="match status" value="1"/>
</dbReference>
<feature type="domain" description="Glutamine amidotransferase" evidence="5">
    <location>
        <begin position="5"/>
        <end position="179"/>
    </location>
</feature>
<evidence type="ECO:0000259" key="5">
    <source>
        <dbReference type="Pfam" id="PF00117"/>
    </source>
</evidence>